<dbReference type="Proteomes" id="UP000692954">
    <property type="component" value="Unassembled WGS sequence"/>
</dbReference>
<accession>A0A8S1PGN0</accession>
<keyword evidence="2" id="KW-0732">Signal</keyword>
<reference evidence="3" key="1">
    <citation type="submission" date="2021-01" db="EMBL/GenBank/DDBJ databases">
        <authorList>
            <consortium name="Genoscope - CEA"/>
            <person name="William W."/>
        </authorList>
    </citation>
    <scope>NUCLEOTIDE SEQUENCE</scope>
</reference>
<evidence type="ECO:0000313" key="3">
    <source>
        <dbReference type="EMBL" id="CAD8102256.1"/>
    </source>
</evidence>
<evidence type="ECO:0008006" key="5">
    <source>
        <dbReference type="Google" id="ProtNLM"/>
    </source>
</evidence>
<evidence type="ECO:0000256" key="1">
    <source>
        <dbReference type="SAM" id="Phobius"/>
    </source>
</evidence>
<sequence length="1333" mass="158031">MVALLQSILLLFYIRIAKGCTQLANNELVLVNKINETQSMDVQQLFIKQEQFQIVLVGNDSDINIQQYLYTHSNQKYSFNNIVSVKYLRSYRDYSAVNQYVLLNKFNDQYEIHTNSYQIEYNQRLPVFKLNFVISNQTCYDIEIMNRQTIIVDCFNESSNVFILQNETSKIQYFTQNSTQDFKIKRKIFAFQDKILIRVFYYDEDYKQSSIQFIQIGETIQSIFEIDDKYINERLNDTKVMIELQIVQVQVEQQIITILNKNQWVILINAQEFPLILIEQYFKINLELPVVFLAYHIQYQYFAFLTQQKIYIVNGDFETQENIKNKEEQSKIYFTEKSLILQNKEELNLLQFNLKNLEIIQIDSNSKLIMDQTQDEIIIFNEQESRRIIIRMNRQLYFKSNYLYQQVRQASLIQSINSSESCTLKIRYMTIALNSTEAIPTVMNQFNTILNSQIESYEVQRFIDGPNITFYNINKFNVNQVQFSINFEQLQQKTISGIISETSPQYIKIINVATTYLYFVQSSNLYVQFYYCVTDMICTYASQIFLEFNLSQVQHEFFIYGYIVFIVVKNNQQLDVWKVSESLIYQCTIYPDQDHQIIQFQYINQFLAVLYSNQLVVIYKIVDQCQKSQTFTTEYMSNFNISWNPTYIQTNDYHKLLYVQTGIQLLLISMQEKDIYPINIITLNYNKSITIFSFQDIIWIYYKDTTIIESFKITSLTYIQYQSTISLYNVIPNKFYHNQQASYVYFQNSQDSLGSIYVYCMECSSHNALLTTFQTKYKLLYPVSNLFIIADINHYFEVPKLIKYSIYYQDIDNPNYLIKVNTFLTVSSYDNKDQYKYLVNSTLVNPYTTITVNKTQLNLEELLTQGRPIGYCQSKYSWYTGQVVDITLKSAQLKLRKSMHLLEKEVCSSGLDIKEYISDSVLILHDDKIVKLNMTTKLQQIYFLDTNITYIKIISIYEELIFISSYTITPKFSYLIQIIQCDKDFKCLKKYDCLNQNADPKTIQVLYNLYFIISDISIDVYSFKDDRISYIHNFNYSQQGYFQAIISPEQNYFQIFSKQSNKITISMYQLKENQFLLIQQAEIDLLVVIQQTGFYIDPKTLFYRVLIKKSKAQQQLFTAELFCQSYKHSHYILQIQSICKITQNLYQCAINNYKILQILQGYGTWPSSQVRIYKDQYLFMNYYQTTTYISAVYSLQLSYVHPTNSSTLFSGAIQYQNVSVSQQAFFTQESQIYLLTNAINKELFALFEIHNTTKFCIYDHLRSEQIQITLKNNFHEKNDTIEINQNSDIDDNKSLQFIIWLVFGIVLVFLLGMLLFGCYVKYKKRQSENQLIL</sequence>
<protein>
    <recommendedName>
        <fullName evidence="5">Transmembrane protein</fullName>
    </recommendedName>
</protein>
<keyword evidence="1" id="KW-1133">Transmembrane helix</keyword>
<organism evidence="3 4">
    <name type="scientific">Paramecium sonneborni</name>
    <dbReference type="NCBI Taxonomy" id="65129"/>
    <lineage>
        <taxon>Eukaryota</taxon>
        <taxon>Sar</taxon>
        <taxon>Alveolata</taxon>
        <taxon>Ciliophora</taxon>
        <taxon>Intramacronucleata</taxon>
        <taxon>Oligohymenophorea</taxon>
        <taxon>Peniculida</taxon>
        <taxon>Parameciidae</taxon>
        <taxon>Paramecium</taxon>
    </lineage>
</organism>
<keyword evidence="4" id="KW-1185">Reference proteome</keyword>
<name>A0A8S1PGN0_9CILI</name>
<proteinExistence type="predicted"/>
<keyword evidence="1" id="KW-0472">Membrane</keyword>
<dbReference type="OrthoDB" id="297425at2759"/>
<feature type="chain" id="PRO_5035728748" description="Transmembrane protein" evidence="2">
    <location>
        <begin position="20"/>
        <end position="1333"/>
    </location>
</feature>
<dbReference type="EMBL" id="CAJJDN010000077">
    <property type="protein sequence ID" value="CAD8102256.1"/>
    <property type="molecule type" value="Genomic_DNA"/>
</dbReference>
<feature type="signal peptide" evidence="2">
    <location>
        <begin position="1"/>
        <end position="19"/>
    </location>
</feature>
<gene>
    <name evidence="3" type="ORF">PSON_ATCC_30995.1.T0770170</name>
</gene>
<evidence type="ECO:0000313" key="4">
    <source>
        <dbReference type="Proteomes" id="UP000692954"/>
    </source>
</evidence>
<comment type="caution">
    <text evidence="3">The sequence shown here is derived from an EMBL/GenBank/DDBJ whole genome shotgun (WGS) entry which is preliminary data.</text>
</comment>
<evidence type="ECO:0000256" key="2">
    <source>
        <dbReference type="SAM" id="SignalP"/>
    </source>
</evidence>
<keyword evidence="1" id="KW-0812">Transmembrane</keyword>
<feature type="transmembrane region" description="Helical" evidence="1">
    <location>
        <begin position="1297"/>
        <end position="1320"/>
    </location>
</feature>